<evidence type="ECO:0000313" key="2">
    <source>
        <dbReference type="Proteomes" id="UP000278475"/>
    </source>
</evidence>
<comment type="caution">
    <text evidence="1">The sequence shown here is derived from an EMBL/GenBank/DDBJ whole genome shotgun (WGS) entry which is preliminary data.</text>
</comment>
<dbReference type="AlphaFoldDB" id="A0A497EKI5"/>
<reference evidence="1 2" key="1">
    <citation type="submission" date="2018-06" db="EMBL/GenBank/DDBJ databases">
        <title>Extensive metabolic versatility and redundancy in microbially diverse, dynamic hydrothermal sediments.</title>
        <authorList>
            <person name="Dombrowski N."/>
            <person name="Teske A."/>
            <person name="Baker B.J."/>
        </authorList>
    </citation>
    <scope>NUCLEOTIDE SEQUENCE [LARGE SCALE GENOMIC DNA]</scope>
    <source>
        <strain evidence="1">B66_G16</strain>
    </source>
</reference>
<name>A0A497EKI5_9CREN</name>
<gene>
    <name evidence="1" type="ORF">DRJ31_10360</name>
</gene>
<evidence type="ECO:0000313" key="1">
    <source>
        <dbReference type="EMBL" id="RLE46125.1"/>
    </source>
</evidence>
<dbReference type="EMBL" id="QMQV01000205">
    <property type="protein sequence ID" value="RLE46125.1"/>
    <property type="molecule type" value="Genomic_DNA"/>
</dbReference>
<accession>A0A497EKI5</accession>
<organism evidence="1 2">
    <name type="scientific">Thermoproteota archaeon</name>
    <dbReference type="NCBI Taxonomy" id="2056631"/>
    <lineage>
        <taxon>Archaea</taxon>
        <taxon>Thermoproteota</taxon>
    </lineage>
</organism>
<sequence length="84" mass="9897">MIKESKFNLLLKLAELGDKIEITIVKPKDTFASVKMIHLQLSNFDDKEIKELLKLILDFYEKKPNYEVSFVTFNDITIVMEEEE</sequence>
<dbReference type="Proteomes" id="UP000278475">
    <property type="component" value="Unassembled WGS sequence"/>
</dbReference>
<proteinExistence type="predicted"/>
<protein>
    <submittedName>
        <fullName evidence="1">Uncharacterized protein</fullName>
    </submittedName>
</protein>